<dbReference type="InterPro" id="IPR036227">
    <property type="entry name" value="Ribosomal_uL15/eL18_sf"/>
</dbReference>
<protein>
    <recommendedName>
        <fullName evidence="4">Large ribosomal subunit protein uL15</fullName>
    </recommendedName>
</protein>
<reference evidence="8 9" key="1">
    <citation type="journal article" date="2016" name="Nat. Commun.">
        <title>Thousands of microbial genomes shed light on interconnected biogeochemical processes in an aquifer system.</title>
        <authorList>
            <person name="Anantharaman K."/>
            <person name="Brown C.T."/>
            <person name="Hug L.A."/>
            <person name="Sharon I."/>
            <person name="Castelle C.J."/>
            <person name="Probst A.J."/>
            <person name="Thomas B.C."/>
            <person name="Singh A."/>
            <person name="Wilkins M.J."/>
            <person name="Karaoz U."/>
            <person name="Brodie E.L."/>
            <person name="Williams K.H."/>
            <person name="Hubbard S.S."/>
            <person name="Banfield J.F."/>
        </authorList>
    </citation>
    <scope>NUCLEOTIDE SEQUENCE [LARGE SCALE GENOMIC DNA]</scope>
</reference>
<evidence type="ECO:0000256" key="5">
    <source>
        <dbReference type="RuleBase" id="RU003888"/>
    </source>
</evidence>
<keyword evidence="3 4" id="KW-0687">Ribonucleoprotein</keyword>
<dbReference type="GO" id="GO:0022625">
    <property type="term" value="C:cytosolic large ribosomal subunit"/>
    <property type="evidence" value="ECO:0007669"/>
    <property type="project" value="TreeGrafter"/>
</dbReference>
<dbReference type="EMBL" id="MHFR01000033">
    <property type="protein sequence ID" value="OGW98481.1"/>
    <property type="molecule type" value="Genomic_DNA"/>
</dbReference>
<evidence type="ECO:0000256" key="6">
    <source>
        <dbReference type="SAM" id="MobiDB-lite"/>
    </source>
</evidence>
<evidence type="ECO:0000256" key="2">
    <source>
        <dbReference type="ARBA" id="ARBA00022980"/>
    </source>
</evidence>
<dbReference type="PROSITE" id="PS00475">
    <property type="entry name" value="RIBOSOMAL_L15"/>
    <property type="match status" value="1"/>
</dbReference>
<dbReference type="SUPFAM" id="SSF52080">
    <property type="entry name" value="Ribosomal proteins L15p and L18e"/>
    <property type="match status" value="1"/>
</dbReference>
<feature type="compositionally biased region" description="Basic residues" evidence="6">
    <location>
        <begin position="25"/>
        <end position="34"/>
    </location>
</feature>
<dbReference type="GO" id="GO:0003735">
    <property type="term" value="F:structural constituent of ribosome"/>
    <property type="evidence" value="ECO:0007669"/>
    <property type="project" value="InterPro"/>
</dbReference>
<dbReference type="PANTHER" id="PTHR12934:SF11">
    <property type="entry name" value="LARGE RIBOSOMAL SUBUNIT PROTEIN UL15M"/>
    <property type="match status" value="1"/>
</dbReference>
<name>A0A1G1L035_9BACT</name>
<gene>
    <name evidence="4" type="primary">rplO</name>
    <name evidence="8" type="ORF">A3G33_09210</name>
</gene>
<dbReference type="InterPro" id="IPR005749">
    <property type="entry name" value="Ribosomal_uL15_bac-type"/>
</dbReference>
<evidence type="ECO:0000256" key="4">
    <source>
        <dbReference type="HAMAP-Rule" id="MF_01341"/>
    </source>
</evidence>
<dbReference type="HAMAP" id="MF_01341">
    <property type="entry name" value="Ribosomal_uL15"/>
    <property type="match status" value="1"/>
</dbReference>
<dbReference type="InterPro" id="IPR001196">
    <property type="entry name" value="Ribosomal_uL15_CS"/>
</dbReference>
<evidence type="ECO:0000313" key="9">
    <source>
        <dbReference type="Proteomes" id="UP000178187"/>
    </source>
</evidence>
<proteinExistence type="inferred from homology"/>
<dbReference type="Pfam" id="PF00828">
    <property type="entry name" value="Ribosomal_L27A"/>
    <property type="match status" value="1"/>
</dbReference>
<feature type="compositionally biased region" description="Basic residues" evidence="6">
    <location>
        <begin position="1"/>
        <end position="14"/>
    </location>
</feature>
<dbReference type="Gene3D" id="3.100.10.10">
    <property type="match status" value="1"/>
</dbReference>
<comment type="similarity">
    <text evidence="1 4 5">Belongs to the universal ribosomal protein uL15 family.</text>
</comment>
<dbReference type="NCBIfam" id="TIGR01071">
    <property type="entry name" value="rplO_bact"/>
    <property type="match status" value="1"/>
</dbReference>
<keyword evidence="2 4" id="KW-0689">Ribosomal protein</keyword>
<dbReference type="AlphaFoldDB" id="A0A1G1L035"/>
<evidence type="ECO:0000256" key="1">
    <source>
        <dbReference type="ARBA" id="ARBA00007320"/>
    </source>
</evidence>
<sequence length="144" mass="16048">MRAKKPYKKRKKRIGFGESSGHGKTSTKGHKGQRARSGFTMRSTFEGGQTPVYRKVAKRGFNQPHHKEYAILNLDEIQALNISEIKPELLREKKLIKVFGAGLKVLGRGKLSNNVTVYAHKFSVQAKDAIEKAGGRAVLITEKS</sequence>
<dbReference type="Proteomes" id="UP000178187">
    <property type="component" value="Unassembled WGS sequence"/>
</dbReference>
<dbReference type="PANTHER" id="PTHR12934">
    <property type="entry name" value="50S RIBOSOMAL PROTEIN L15"/>
    <property type="match status" value="1"/>
</dbReference>
<dbReference type="InterPro" id="IPR030878">
    <property type="entry name" value="Ribosomal_uL15"/>
</dbReference>
<dbReference type="GO" id="GO:0019843">
    <property type="term" value="F:rRNA binding"/>
    <property type="evidence" value="ECO:0007669"/>
    <property type="project" value="UniProtKB-UniRule"/>
</dbReference>
<comment type="function">
    <text evidence="4">Binds to the 23S rRNA.</text>
</comment>
<organism evidence="8 9">
    <name type="scientific">Candidatus Danuiimicrobium aquiferis</name>
    <dbReference type="NCBI Taxonomy" id="1801832"/>
    <lineage>
        <taxon>Bacteria</taxon>
        <taxon>Pseudomonadati</taxon>
        <taxon>Candidatus Omnitrophota</taxon>
        <taxon>Candidatus Danuiimicrobium</taxon>
    </lineage>
</organism>
<keyword evidence="4" id="KW-0699">rRNA-binding</keyword>
<evidence type="ECO:0000256" key="3">
    <source>
        <dbReference type="ARBA" id="ARBA00023274"/>
    </source>
</evidence>
<keyword evidence="4" id="KW-0694">RNA-binding</keyword>
<evidence type="ECO:0000259" key="7">
    <source>
        <dbReference type="Pfam" id="PF00828"/>
    </source>
</evidence>
<dbReference type="InterPro" id="IPR021131">
    <property type="entry name" value="Ribosomal_uL15/eL18"/>
</dbReference>
<dbReference type="GO" id="GO:0006412">
    <property type="term" value="P:translation"/>
    <property type="evidence" value="ECO:0007669"/>
    <property type="project" value="UniProtKB-UniRule"/>
</dbReference>
<accession>A0A1G1L035</accession>
<feature type="domain" description="Large ribosomal subunit protein uL15/eL18" evidence="7">
    <location>
        <begin position="72"/>
        <end position="137"/>
    </location>
</feature>
<comment type="subunit">
    <text evidence="4">Part of the 50S ribosomal subunit.</text>
</comment>
<comment type="caution">
    <text evidence="8">The sequence shown here is derived from an EMBL/GenBank/DDBJ whole genome shotgun (WGS) entry which is preliminary data.</text>
</comment>
<feature type="region of interest" description="Disordered" evidence="6">
    <location>
        <begin position="1"/>
        <end position="46"/>
    </location>
</feature>
<evidence type="ECO:0000313" key="8">
    <source>
        <dbReference type="EMBL" id="OGW98481.1"/>
    </source>
</evidence>